<comment type="caution">
    <text evidence="16">The sequence shown here is derived from an EMBL/GenBank/DDBJ whole genome shotgun (WGS) entry which is preliminary data.</text>
</comment>
<proteinExistence type="inferred from homology"/>
<reference evidence="16" key="1">
    <citation type="submission" date="2021-03" db="EMBL/GenBank/DDBJ databases">
        <authorList>
            <person name="Jaffe A."/>
        </authorList>
    </citation>
    <scope>NUCLEOTIDE SEQUENCE</scope>
    <source>
        <strain evidence="16">RIFCSPLOWO2_01_FULL_58_19</strain>
    </source>
</reference>
<evidence type="ECO:0000313" key="17">
    <source>
        <dbReference type="Proteomes" id="UP000678237"/>
    </source>
</evidence>
<dbReference type="InterPro" id="IPR036291">
    <property type="entry name" value="NAD(P)-bd_dom_sf"/>
</dbReference>
<organism evidence="16 17">
    <name type="scientific">Candidatus Iainarchaeum sp</name>
    <dbReference type="NCBI Taxonomy" id="3101447"/>
    <lineage>
        <taxon>Archaea</taxon>
        <taxon>Candidatus Iainarchaeota</taxon>
        <taxon>Candidatus Iainarchaeia</taxon>
        <taxon>Candidatus Iainarchaeales</taxon>
        <taxon>Candidatus Iainarchaeaceae</taxon>
        <taxon>Candidatus Iainarchaeum</taxon>
    </lineage>
</organism>
<comment type="cofactor">
    <cofactor evidence="1">
        <name>NAD(+)</name>
        <dbReference type="ChEBI" id="CHEBI:57540"/>
    </cofactor>
</comment>
<dbReference type="CDD" id="cd05230">
    <property type="entry name" value="UGD_SDR_e"/>
    <property type="match status" value="1"/>
</dbReference>
<dbReference type="AlphaFoldDB" id="A0A8T4L9P5"/>
<evidence type="ECO:0000259" key="15">
    <source>
        <dbReference type="Pfam" id="PF16363"/>
    </source>
</evidence>
<dbReference type="EMBL" id="JAGVWE010000006">
    <property type="protein sequence ID" value="MBS3063661.1"/>
    <property type="molecule type" value="Genomic_DNA"/>
</dbReference>
<keyword evidence="13" id="KW-0325">Glycoprotein</keyword>
<evidence type="ECO:0000256" key="12">
    <source>
        <dbReference type="ARBA" id="ARBA00023136"/>
    </source>
</evidence>
<evidence type="ECO:0000256" key="1">
    <source>
        <dbReference type="ARBA" id="ARBA00001911"/>
    </source>
</evidence>
<evidence type="ECO:0000256" key="8">
    <source>
        <dbReference type="ARBA" id="ARBA00022968"/>
    </source>
</evidence>
<sequence>MAVGKAKWILVSGGAGFIGSHLCDYLVARGERVLCVDNTVTGNKRNIAHLLGHPRFRFRKQDITRPFKPGVKLRQVYNLASPASPVGYYKKPLETILVGSYGVKNMLDLALRNRARFLQASTSEVYGDPKVHPQREDYWGNVNPIGLRSCYDESKRYAEALVMVYRRRFKVETRIARIFNTYGPRMDLKDGRVVPNLVKQAVLGQPLTVYGDGRQTRSFCFVSDLVKGLHSLMNSRFPGPTNLGNPAEFTVLAFAKKIRKLSGSKSRIVFKPLPEDDPTRRKPDISKARRELRWRPRVSLDEGLGLTIDYFRQQLV</sequence>
<comment type="subcellular location">
    <subcellularLocation>
        <location evidence="2">Golgi apparatus</location>
        <location evidence="2">Golgi stack membrane</location>
        <topology evidence="2">Single-pass type II membrane protein</topology>
    </subcellularLocation>
</comment>
<dbReference type="GO" id="GO:0070403">
    <property type="term" value="F:NAD+ binding"/>
    <property type="evidence" value="ECO:0007669"/>
    <property type="project" value="InterPro"/>
</dbReference>
<keyword evidence="10" id="KW-0520">NAD</keyword>
<dbReference type="Gene3D" id="3.40.50.720">
    <property type="entry name" value="NAD(P)-binding Rossmann-like Domain"/>
    <property type="match status" value="1"/>
</dbReference>
<evidence type="ECO:0000256" key="10">
    <source>
        <dbReference type="ARBA" id="ARBA00023027"/>
    </source>
</evidence>
<dbReference type="GO" id="GO:0005737">
    <property type="term" value="C:cytoplasm"/>
    <property type="evidence" value="ECO:0007669"/>
    <property type="project" value="TreeGrafter"/>
</dbReference>
<evidence type="ECO:0000256" key="6">
    <source>
        <dbReference type="ARBA" id="ARBA00022692"/>
    </source>
</evidence>
<comment type="similarity">
    <text evidence="4">Belongs to the NAD(P)-dependent epimerase/dehydratase family. UDP-glucuronic acid decarboxylase subfamily.</text>
</comment>
<keyword evidence="8" id="KW-0735">Signal-anchor</keyword>
<comment type="pathway">
    <text evidence="3">Nucleotide-sugar biosynthesis; UDP-alpha-D-xylose biosynthesis; UDP-alpha-D-xylose from UDP-alpha-D-glucuronate: step 1/1.</text>
</comment>
<dbReference type="Proteomes" id="UP000678237">
    <property type="component" value="Unassembled WGS sequence"/>
</dbReference>
<keyword evidence="14" id="KW-0456">Lyase</keyword>
<accession>A0A8T4L9P5</accession>
<dbReference type="EC" id="4.1.1.35" evidence="5"/>
<evidence type="ECO:0000256" key="2">
    <source>
        <dbReference type="ARBA" id="ARBA00004447"/>
    </source>
</evidence>
<evidence type="ECO:0000256" key="9">
    <source>
        <dbReference type="ARBA" id="ARBA00022989"/>
    </source>
</evidence>
<dbReference type="Pfam" id="PF16363">
    <property type="entry name" value="GDP_Man_Dehyd"/>
    <property type="match status" value="1"/>
</dbReference>
<dbReference type="InterPro" id="IPR016040">
    <property type="entry name" value="NAD(P)-bd_dom"/>
</dbReference>
<dbReference type="FunFam" id="3.40.50.720:FF:000065">
    <property type="entry name" value="UDP-glucuronic acid decarboxylase 1"/>
    <property type="match status" value="1"/>
</dbReference>
<keyword evidence="6" id="KW-0812">Transmembrane</keyword>
<reference evidence="16" key="2">
    <citation type="submission" date="2021-05" db="EMBL/GenBank/DDBJ databases">
        <title>Protein family content uncovers lineage relationships and bacterial pathway maintenance mechanisms in DPANN archaea.</title>
        <authorList>
            <person name="Castelle C.J."/>
            <person name="Meheust R."/>
            <person name="Jaffe A.L."/>
            <person name="Seitz K."/>
            <person name="Gong X."/>
            <person name="Baker B.J."/>
            <person name="Banfield J.F."/>
        </authorList>
    </citation>
    <scope>NUCLEOTIDE SEQUENCE</scope>
    <source>
        <strain evidence="16">RIFCSPLOWO2_01_FULL_58_19</strain>
    </source>
</reference>
<keyword evidence="9" id="KW-1133">Transmembrane helix</keyword>
<dbReference type="InterPro" id="IPR044516">
    <property type="entry name" value="UXS-like"/>
</dbReference>
<feature type="domain" description="NAD(P)-binding" evidence="15">
    <location>
        <begin position="10"/>
        <end position="304"/>
    </location>
</feature>
<evidence type="ECO:0000313" key="16">
    <source>
        <dbReference type="EMBL" id="MBS3063661.1"/>
    </source>
</evidence>
<keyword evidence="12" id="KW-0472">Membrane</keyword>
<evidence type="ECO:0000256" key="7">
    <source>
        <dbReference type="ARBA" id="ARBA00022793"/>
    </source>
</evidence>
<keyword evidence="11" id="KW-0333">Golgi apparatus</keyword>
<keyword evidence="7" id="KW-0210">Decarboxylase</keyword>
<evidence type="ECO:0000256" key="14">
    <source>
        <dbReference type="ARBA" id="ARBA00023239"/>
    </source>
</evidence>
<dbReference type="GO" id="GO:0048040">
    <property type="term" value="F:UDP-glucuronate decarboxylase activity"/>
    <property type="evidence" value="ECO:0007669"/>
    <property type="project" value="UniProtKB-EC"/>
</dbReference>
<evidence type="ECO:0000256" key="4">
    <source>
        <dbReference type="ARBA" id="ARBA00007505"/>
    </source>
</evidence>
<dbReference type="SUPFAM" id="SSF51735">
    <property type="entry name" value="NAD(P)-binding Rossmann-fold domains"/>
    <property type="match status" value="1"/>
</dbReference>
<name>A0A8T4L9P5_9ARCH</name>
<dbReference type="GO" id="GO:0042732">
    <property type="term" value="P:D-xylose metabolic process"/>
    <property type="evidence" value="ECO:0007669"/>
    <property type="project" value="InterPro"/>
</dbReference>
<evidence type="ECO:0000256" key="5">
    <source>
        <dbReference type="ARBA" id="ARBA00012290"/>
    </source>
</evidence>
<evidence type="ECO:0000256" key="13">
    <source>
        <dbReference type="ARBA" id="ARBA00023180"/>
    </source>
</evidence>
<gene>
    <name evidence="16" type="ORF">J4203_07400</name>
</gene>
<dbReference type="PANTHER" id="PTHR43078">
    <property type="entry name" value="UDP-GLUCURONIC ACID DECARBOXYLASE-RELATED"/>
    <property type="match status" value="1"/>
</dbReference>
<dbReference type="PANTHER" id="PTHR43078:SF6">
    <property type="entry name" value="UDP-GLUCURONIC ACID DECARBOXYLASE 1"/>
    <property type="match status" value="1"/>
</dbReference>
<evidence type="ECO:0000256" key="11">
    <source>
        <dbReference type="ARBA" id="ARBA00023034"/>
    </source>
</evidence>
<protein>
    <recommendedName>
        <fullName evidence="5">UDP-glucuronate decarboxylase</fullName>
        <ecNumber evidence="5">4.1.1.35</ecNumber>
    </recommendedName>
</protein>
<evidence type="ECO:0000256" key="3">
    <source>
        <dbReference type="ARBA" id="ARBA00005100"/>
    </source>
</evidence>